<evidence type="ECO:0000313" key="4">
    <source>
        <dbReference type="Proteomes" id="UP000318288"/>
    </source>
</evidence>
<name>A0A5C6F1B3_9BACT</name>
<feature type="compositionally biased region" description="Gly residues" evidence="1">
    <location>
        <begin position="295"/>
        <end position="316"/>
    </location>
</feature>
<protein>
    <recommendedName>
        <fullName evidence="2">YHYH domain-containing protein</fullName>
    </recommendedName>
</protein>
<feature type="compositionally biased region" description="Gly residues" evidence="1">
    <location>
        <begin position="375"/>
        <end position="394"/>
    </location>
</feature>
<feature type="region of interest" description="Disordered" evidence="1">
    <location>
        <begin position="288"/>
        <end position="328"/>
    </location>
</feature>
<dbReference type="Pfam" id="PF14240">
    <property type="entry name" value="YHYH"/>
    <property type="match status" value="1"/>
</dbReference>
<evidence type="ECO:0000256" key="1">
    <source>
        <dbReference type="SAM" id="MobiDB-lite"/>
    </source>
</evidence>
<gene>
    <name evidence="3" type="ORF">Poly51_30770</name>
</gene>
<feature type="domain" description="YHYH" evidence="2">
    <location>
        <begin position="92"/>
        <end position="286"/>
    </location>
</feature>
<dbReference type="Proteomes" id="UP000318288">
    <property type="component" value="Unassembled WGS sequence"/>
</dbReference>
<organism evidence="3 4">
    <name type="scientific">Rubripirellula tenax</name>
    <dbReference type="NCBI Taxonomy" id="2528015"/>
    <lineage>
        <taxon>Bacteria</taxon>
        <taxon>Pseudomonadati</taxon>
        <taxon>Planctomycetota</taxon>
        <taxon>Planctomycetia</taxon>
        <taxon>Pirellulales</taxon>
        <taxon>Pirellulaceae</taxon>
        <taxon>Rubripirellula</taxon>
    </lineage>
</organism>
<proteinExistence type="predicted"/>
<dbReference type="InterPro" id="IPR025924">
    <property type="entry name" value="YHYH_dom"/>
</dbReference>
<feature type="region of interest" description="Disordered" evidence="1">
    <location>
        <begin position="356"/>
        <end position="410"/>
    </location>
</feature>
<reference evidence="3 4" key="1">
    <citation type="submission" date="2019-02" db="EMBL/GenBank/DDBJ databases">
        <title>Deep-cultivation of Planctomycetes and their phenomic and genomic characterization uncovers novel biology.</title>
        <authorList>
            <person name="Wiegand S."/>
            <person name="Jogler M."/>
            <person name="Boedeker C."/>
            <person name="Pinto D."/>
            <person name="Vollmers J."/>
            <person name="Rivas-Marin E."/>
            <person name="Kohn T."/>
            <person name="Peeters S.H."/>
            <person name="Heuer A."/>
            <person name="Rast P."/>
            <person name="Oberbeckmann S."/>
            <person name="Bunk B."/>
            <person name="Jeske O."/>
            <person name="Meyerdierks A."/>
            <person name="Storesund J.E."/>
            <person name="Kallscheuer N."/>
            <person name="Luecker S."/>
            <person name="Lage O.M."/>
            <person name="Pohl T."/>
            <person name="Merkel B.J."/>
            <person name="Hornburger P."/>
            <person name="Mueller R.-W."/>
            <person name="Bruemmer F."/>
            <person name="Labrenz M."/>
            <person name="Spormann A.M."/>
            <person name="Op Den Camp H."/>
            <person name="Overmann J."/>
            <person name="Amann R."/>
            <person name="Jetten M.S.M."/>
            <person name="Mascher T."/>
            <person name="Medema M.H."/>
            <person name="Devos D.P."/>
            <person name="Kaster A.-K."/>
            <person name="Ovreas L."/>
            <person name="Rohde M."/>
            <person name="Galperin M.Y."/>
            <person name="Jogler C."/>
        </authorList>
    </citation>
    <scope>NUCLEOTIDE SEQUENCE [LARGE SCALE GENOMIC DNA]</scope>
    <source>
        <strain evidence="3 4">Poly51</strain>
    </source>
</reference>
<evidence type="ECO:0000313" key="3">
    <source>
        <dbReference type="EMBL" id="TWU54360.1"/>
    </source>
</evidence>
<comment type="caution">
    <text evidence="3">The sequence shown here is derived from an EMBL/GenBank/DDBJ whole genome shotgun (WGS) entry which is preliminary data.</text>
</comment>
<accession>A0A5C6F1B3</accession>
<keyword evidence="4" id="KW-1185">Reference proteome</keyword>
<sequence>MKKQFLILSVTAIAIGAITVVIAQPPPRMHSITKKGVLQIRPATETPAIANEVKIEIVGDDRVITSNGIPNHKTGAFPNSGNPNPITAQSHQYRVPANPKVAAEATPMHGEFGVAINGIPFDPGAGEFYAGEPGWQYEPLSGAIDLGIDVSHAHVQPTGKYHYHGLPTGLIDSVNVEAGAHSPLVGWAADGFPMYAVYGYSDPKNAASPIQKLTSSYQLKTGDRPGGNAPDGKYDGTFVRDYEYVEGAGDLDPCNGRFTITPEYPDGTYAYFMTENWPVVPRMYRGTPSDDFRHGPGGGGPGGGGQMAGGWGGQSQRGGPPRPGQLLPDFVQDSLRMTDDQKDELAALQKDVDEELAKILTDEQRRKLDEPHGFGPPGGGRGPGGQSGPGPGGERGGRPSQGTPRNQRPQ</sequence>
<dbReference type="AlphaFoldDB" id="A0A5C6F1B3"/>
<evidence type="ECO:0000259" key="2">
    <source>
        <dbReference type="Pfam" id="PF14240"/>
    </source>
</evidence>
<dbReference type="EMBL" id="SJPW01000004">
    <property type="protein sequence ID" value="TWU54360.1"/>
    <property type="molecule type" value="Genomic_DNA"/>
</dbReference>
<feature type="compositionally biased region" description="Basic and acidic residues" evidence="1">
    <location>
        <begin position="356"/>
        <end position="372"/>
    </location>
</feature>